<dbReference type="Pfam" id="PF09458">
    <property type="entry name" value="H_lectin"/>
    <property type="match status" value="3"/>
</dbReference>
<dbReference type="GO" id="GO:0008270">
    <property type="term" value="F:zinc ion binding"/>
    <property type="evidence" value="ECO:0007669"/>
    <property type="project" value="InterPro"/>
</dbReference>
<reference evidence="2 3" key="1">
    <citation type="submission" date="2016-10" db="EMBL/GenBank/DDBJ databases">
        <title>Genome sequence of the ascomycete fungus Penicillium subrubescens.</title>
        <authorList>
            <person name="De Vries R.P."/>
            <person name="Peng M."/>
            <person name="Dilokpimol A."/>
            <person name="Hilden K."/>
            <person name="Makela M.R."/>
            <person name="Grigoriev I."/>
            <person name="Riley R."/>
            <person name="Granchi Z."/>
        </authorList>
    </citation>
    <scope>NUCLEOTIDE SEQUENCE [LARGE SCALE GENOMIC DNA]</scope>
    <source>
        <strain evidence="2 3">CBS 132785</strain>
    </source>
</reference>
<dbReference type="Gene3D" id="2.60.40.2080">
    <property type="match status" value="3"/>
</dbReference>
<dbReference type="SUPFAM" id="SSF141086">
    <property type="entry name" value="Agglutinin HPA-like"/>
    <property type="match status" value="3"/>
</dbReference>
<accession>A0A1Q5UEC6</accession>
<name>A0A1Q5UEC6_9EURO</name>
<dbReference type="GO" id="GO:0030246">
    <property type="term" value="F:carbohydrate binding"/>
    <property type="evidence" value="ECO:0007669"/>
    <property type="project" value="InterPro"/>
</dbReference>
<dbReference type="GO" id="GO:0006508">
    <property type="term" value="P:proteolysis"/>
    <property type="evidence" value="ECO:0007669"/>
    <property type="project" value="InterPro"/>
</dbReference>
<organism evidence="2 3">
    <name type="scientific">Penicillium subrubescens</name>
    <dbReference type="NCBI Taxonomy" id="1316194"/>
    <lineage>
        <taxon>Eukaryota</taxon>
        <taxon>Fungi</taxon>
        <taxon>Dikarya</taxon>
        <taxon>Ascomycota</taxon>
        <taxon>Pezizomycotina</taxon>
        <taxon>Eurotiomycetes</taxon>
        <taxon>Eurotiomycetidae</taxon>
        <taxon>Eurotiales</taxon>
        <taxon>Aspergillaceae</taxon>
        <taxon>Penicillium</taxon>
    </lineage>
</organism>
<sequence length="563" mass="62693">MSDIETFAGNFVCFELQAPPGQEEEAVRNSLAENPRNGVITTGRLPGDESSESAGVWIAGEGEPSKLALNSGKLWARGRTLKIRFLAGSEGLKRKVRRYAETWQLFANIRFDWIESGPADIRIDFAQGGGSWSYVGTICAAISEPKPTMNFGWLTDRSAEQEIQRVVLHEFGHALGCVHEHQSPLCSIDWNTERVYADMANPPNNWSRDQTDRNIIRHLSASEVTARLFDPDSIMLYQYPGTWMKNFGREGTKMNTALSKEDKAWIQFCYPAYPTDVGVFNTLEKRPSVEVGDEVDSNDIAFEPPYSLPPKLAMGLTWVDMDHQTDLRITAESDQVTNESFRVSIRSGKDINLFTAGCSWLEVADTESDLLVGEYQLGDLSGSTPLSGDIKTRFRNDIRFPTSFDAIPQVLVWFQGLNLAKDKAWKLNTYASKVSRFGFTLCLDIGEHTALYGARMTWVAFPQDKPTIFGGSFGTPVVSPREQLPNTNTGYVNFPEGQINSTPQLLMAISGFDFAHTHNLRLRVSSSAVSTAGMSWHLDSWMDSVMYGASGVFLAISRANTEY</sequence>
<feature type="domain" description="Peptidase metallopeptidase" evidence="1">
    <location>
        <begin position="71"/>
        <end position="222"/>
    </location>
</feature>
<dbReference type="Proteomes" id="UP000186955">
    <property type="component" value="Unassembled WGS sequence"/>
</dbReference>
<dbReference type="AlphaFoldDB" id="A0A1Q5UEC6"/>
<dbReference type="SMART" id="SM00235">
    <property type="entry name" value="ZnMc"/>
    <property type="match status" value="1"/>
</dbReference>
<dbReference type="EMBL" id="MNBE01000310">
    <property type="protein sequence ID" value="OKP10830.1"/>
    <property type="molecule type" value="Genomic_DNA"/>
</dbReference>
<dbReference type="InterPro" id="IPR006026">
    <property type="entry name" value="Peptidase_Metallo"/>
</dbReference>
<dbReference type="InterPro" id="IPR019019">
    <property type="entry name" value="H-type_lectin_domain"/>
</dbReference>
<evidence type="ECO:0000313" key="2">
    <source>
        <dbReference type="EMBL" id="OKP10830.1"/>
    </source>
</evidence>
<proteinExistence type="predicted"/>
<protein>
    <recommendedName>
        <fullName evidence="1">Peptidase metallopeptidase domain-containing protein</fullName>
    </recommendedName>
</protein>
<dbReference type="GO" id="GO:0008237">
    <property type="term" value="F:metallopeptidase activity"/>
    <property type="evidence" value="ECO:0007669"/>
    <property type="project" value="InterPro"/>
</dbReference>
<gene>
    <name evidence="2" type="ORF">PENSUB_3650</name>
</gene>
<dbReference type="Gene3D" id="3.40.390.10">
    <property type="entry name" value="Collagenase (Catalytic Domain)"/>
    <property type="match status" value="1"/>
</dbReference>
<keyword evidence="3" id="KW-1185">Reference proteome</keyword>
<dbReference type="STRING" id="1316194.A0A1Q5UEC6"/>
<comment type="caution">
    <text evidence="2">The sequence shown here is derived from an EMBL/GenBank/DDBJ whole genome shotgun (WGS) entry which is preliminary data.</text>
</comment>
<dbReference type="InterPro" id="IPR024079">
    <property type="entry name" value="MetalloPept_cat_dom_sf"/>
</dbReference>
<dbReference type="SUPFAM" id="SSF55486">
    <property type="entry name" value="Metalloproteases ('zincins'), catalytic domain"/>
    <property type="match status" value="1"/>
</dbReference>
<dbReference type="InterPro" id="IPR037221">
    <property type="entry name" value="H-type_lectin_dom_sf"/>
</dbReference>
<evidence type="ECO:0000313" key="3">
    <source>
        <dbReference type="Proteomes" id="UP000186955"/>
    </source>
</evidence>
<dbReference type="GO" id="GO:0007155">
    <property type="term" value="P:cell adhesion"/>
    <property type="evidence" value="ECO:0007669"/>
    <property type="project" value="InterPro"/>
</dbReference>
<evidence type="ECO:0000259" key="1">
    <source>
        <dbReference type="SMART" id="SM00235"/>
    </source>
</evidence>